<proteinExistence type="predicted"/>
<dbReference type="RefSeq" id="WP_366090944.1">
    <property type="nucleotide sequence ID" value="NZ_JBFASG010000062.1"/>
</dbReference>
<dbReference type="SUPFAM" id="SSF56112">
    <property type="entry name" value="Protein kinase-like (PK-like)"/>
    <property type="match status" value="1"/>
</dbReference>
<evidence type="ECO:0000313" key="3">
    <source>
        <dbReference type="EMBL" id="MEV4927880.1"/>
    </source>
</evidence>
<dbReference type="Pfam" id="PF01636">
    <property type="entry name" value="APH"/>
    <property type="match status" value="1"/>
</dbReference>
<evidence type="ECO:0000313" key="4">
    <source>
        <dbReference type="Proteomes" id="UP001552479"/>
    </source>
</evidence>
<dbReference type="Proteomes" id="UP001552479">
    <property type="component" value="Unassembled WGS sequence"/>
</dbReference>
<name>A0ABV3J5C3_9ACTN</name>
<gene>
    <name evidence="3" type="ORF">AB0L03_34610</name>
</gene>
<dbReference type="InterPro" id="IPR011009">
    <property type="entry name" value="Kinase-like_dom_sf"/>
</dbReference>
<accession>A0ABV3J5C3</accession>
<organism evidence="3 4">
    <name type="scientific">Streptomyces roseoverticillatus</name>
    <dbReference type="NCBI Taxonomy" id="66429"/>
    <lineage>
        <taxon>Bacteria</taxon>
        <taxon>Bacillati</taxon>
        <taxon>Actinomycetota</taxon>
        <taxon>Actinomycetes</taxon>
        <taxon>Kitasatosporales</taxon>
        <taxon>Streptomycetaceae</taxon>
        <taxon>Streptomyces</taxon>
    </lineage>
</organism>
<reference evidence="3 4" key="1">
    <citation type="submission" date="2024-06" db="EMBL/GenBank/DDBJ databases">
        <title>The Natural Products Discovery Center: Release of the First 8490 Sequenced Strains for Exploring Actinobacteria Biosynthetic Diversity.</title>
        <authorList>
            <person name="Kalkreuter E."/>
            <person name="Kautsar S.A."/>
            <person name="Yang D."/>
            <person name="Bader C.D."/>
            <person name="Teijaro C.N."/>
            <person name="Fluegel L."/>
            <person name="Davis C.M."/>
            <person name="Simpson J.R."/>
            <person name="Lauterbach L."/>
            <person name="Steele A.D."/>
            <person name="Gui C."/>
            <person name="Meng S."/>
            <person name="Li G."/>
            <person name="Viehrig K."/>
            <person name="Ye F."/>
            <person name="Su P."/>
            <person name="Kiefer A.F."/>
            <person name="Nichols A."/>
            <person name="Cepeda A.J."/>
            <person name="Yan W."/>
            <person name="Fan B."/>
            <person name="Jiang Y."/>
            <person name="Adhikari A."/>
            <person name="Zheng C.-J."/>
            <person name="Schuster L."/>
            <person name="Cowan T.M."/>
            <person name="Smanski M.J."/>
            <person name="Chevrette M.G."/>
            <person name="De Carvalho L.P.S."/>
            <person name="Shen B."/>
        </authorList>
    </citation>
    <scope>NUCLEOTIDE SEQUENCE [LARGE SCALE GENOMIC DNA]</scope>
    <source>
        <strain evidence="3 4">NPDC053791</strain>
    </source>
</reference>
<dbReference type="Gene3D" id="1.10.510.10">
    <property type="entry name" value="Transferase(Phosphotransferase) domain 1"/>
    <property type="match status" value="1"/>
</dbReference>
<feature type="domain" description="Aminoglycoside phosphotransferase" evidence="2">
    <location>
        <begin position="1"/>
        <end position="60"/>
    </location>
</feature>
<dbReference type="InterPro" id="IPR002575">
    <property type="entry name" value="Aminoglycoside_PTrfase"/>
</dbReference>
<keyword evidence="4" id="KW-1185">Reference proteome</keyword>
<dbReference type="EMBL" id="JBFASG010000062">
    <property type="protein sequence ID" value="MEV4927880.1"/>
    <property type="molecule type" value="Genomic_DNA"/>
</dbReference>
<evidence type="ECO:0000259" key="2">
    <source>
        <dbReference type="Pfam" id="PF01636"/>
    </source>
</evidence>
<feature type="region of interest" description="Disordered" evidence="1">
    <location>
        <begin position="66"/>
        <end position="95"/>
    </location>
</feature>
<comment type="caution">
    <text evidence="3">The sequence shown here is derived from an EMBL/GenBank/DDBJ whole genome shotgun (WGS) entry which is preliminary data.</text>
</comment>
<sequence>MHGDAYPGNTLWDGESVRLGDWDEAATGPRELDLANTHQGARFGRTPAAIDAFTSAYGHSPWRLAGTFRPDLDARPSHPSHRYGRSHPSLQHPRR</sequence>
<evidence type="ECO:0000256" key="1">
    <source>
        <dbReference type="SAM" id="MobiDB-lite"/>
    </source>
</evidence>
<protein>
    <submittedName>
        <fullName evidence="3">Phosphotransferase</fullName>
    </submittedName>
</protein>